<keyword evidence="2" id="KW-0812">Transmembrane</keyword>
<protein>
    <recommendedName>
        <fullName evidence="3">Tyrosine-protein kinase ephrin type A/B receptor-like domain-containing protein</fullName>
    </recommendedName>
</protein>
<feature type="transmembrane region" description="Helical" evidence="2">
    <location>
        <begin position="1666"/>
        <end position="1690"/>
    </location>
</feature>
<dbReference type="EMBL" id="RCMV01000008">
    <property type="protein sequence ID" value="KAG3228892.1"/>
    <property type="molecule type" value="Genomic_DNA"/>
</dbReference>
<dbReference type="SUPFAM" id="SSF57184">
    <property type="entry name" value="Growth factor receptor domain"/>
    <property type="match status" value="1"/>
</dbReference>
<feature type="compositionally biased region" description="Gly residues" evidence="1">
    <location>
        <begin position="709"/>
        <end position="725"/>
    </location>
</feature>
<keyword evidence="6" id="KW-1185">Reference proteome</keyword>
<dbReference type="Pfam" id="PF07699">
    <property type="entry name" value="Ephrin_rec_like"/>
    <property type="match status" value="1"/>
</dbReference>
<feature type="region of interest" description="Disordered" evidence="1">
    <location>
        <begin position="702"/>
        <end position="725"/>
    </location>
</feature>
<feature type="transmembrane region" description="Helical" evidence="2">
    <location>
        <begin position="1588"/>
        <end position="1610"/>
    </location>
</feature>
<keyword evidence="2" id="KW-0472">Membrane</keyword>
<dbReference type="InterPro" id="IPR011641">
    <property type="entry name" value="Tyr-kin_ephrin_A/B_rcpt-like"/>
</dbReference>
<name>A0A329SXA3_9STRA</name>
<feature type="domain" description="Tyrosine-protein kinase ephrin type A/B receptor-like" evidence="3">
    <location>
        <begin position="963"/>
        <end position="1003"/>
    </location>
</feature>
<dbReference type="VEuPathDB" id="FungiDB:PC110_g2369"/>
<feature type="region of interest" description="Disordered" evidence="1">
    <location>
        <begin position="1461"/>
        <end position="1492"/>
    </location>
</feature>
<gene>
    <name evidence="5" type="ORF">PC110_g2369</name>
    <name evidence="4" type="ORF">PC129_g615</name>
</gene>
<feature type="transmembrane region" description="Helical" evidence="2">
    <location>
        <begin position="1105"/>
        <end position="1127"/>
    </location>
</feature>
<organism evidence="5 6">
    <name type="scientific">Phytophthora cactorum</name>
    <dbReference type="NCBI Taxonomy" id="29920"/>
    <lineage>
        <taxon>Eukaryota</taxon>
        <taxon>Sar</taxon>
        <taxon>Stramenopiles</taxon>
        <taxon>Oomycota</taxon>
        <taxon>Peronosporomycetes</taxon>
        <taxon>Peronosporales</taxon>
        <taxon>Peronosporaceae</taxon>
        <taxon>Phytophthora</taxon>
    </lineage>
</organism>
<sequence>MRKLRILSPLAAVISWLLLISALLSLYESDLLCLADEVLVSAPSTTFRIDSKTKIKDIFKCSGIHFIGSFNEYYVACELNVPAQGKLTLLEVVDVKLDGSTLSPLPGVHAELTFPLNTSLATVSIRNSQLQASAVEIRAANVSMDEQSAVNVSAHGLKFGPGYNSWTSMGGSYGGIGGASLTQTRRKCEDVPPNDFFRVVGDVSADSANFRGYGSGGGNDESRGGGRIRLVAEENVEINGSLLANGGDACTDCYDSAGAGGSIIVVAKERIHGNATVQANGGEPSHFNGDEFTGGGGGGGGGGGRVVFDSKSAEELGPARVEAYGGGLSTDKNAAIGWCQLGGDGTILKMQHSTKDEGGLDGSEENERSFDDSRTLVSTLLVKGGRLAHAGPVKRIQIYGCTPIFEETSRGARFLPESLVHIFVSGGATVCASVMELKDSVGGIESSIVLDSGSELNVLDRERSVRLSASQLTLQGYVGPSSLQERDLFGLTLIGADVSFSNALTMVHELEVDARGALSLDKFSELKFRAHVNIQTEASTKIEGFLQPLGKPWRDGDGPDDIPLISVTSKKDVELRPQTVEMGQVELRIKANGTGFLDMPFDTPFLRLSISAANVSIPNVNSGPVLECREIELQADPSACKSLRGLVRDDQPYSISIFASEVATFGNISAGSMILCSGKNMTIEGTISSSWLGCGSGVGPGKSDVSGEASGGAGHGGRGGNVLPGSTGGGSAYDISKELLMQQSVTGSWVEQPSVDKGWPIWPGSGAASGDTPNKLSGGSGGGIIYIGSTKLNVTKSASISARGGAGSMGGGGGSGGSLTLFIADIAGGGVIDLAGGAASTPALISANGEVANRTSTWNPDLHPGEVEDDAGKLGGGGGGGIIRVTYADTTDKTIAGNGEEFIKDGGRISVDGGDSTGGENGGTGVMVGANCHPGRGGVFCLPCPEGSHSPGRFSKCSPCEPGTCSGHTGAEKCDACPIGHFNPDFGKQECQSCPLGSFGAKVGLKKCELCPPGSFAGMTGSSACSSCPIGSITTSSGSSNCTLCGIGETTAKAGATVCAACKNKPVHSEFNMRGNCSYACFKGRNGLDCLTPFERLVKPIGGPIGFVILVFAVTGLIFGAWGFFSYRSSKSELRRYAQYKAQRLRDELSLETLTRTLTARLTDQDLNAHVARLYLAGDNHLKNGWRLNPYFLPASLRDIVEEGTYANFASTCNKLVEWDPTSWEAWLYRFLLVTIPPISTLFMRRRQLHRVVKLSKYIGRYGGRFFRDMNYRVHGTQLKVGFSSDFSLGYFDVLISQQSSSSSLNLVAMHAVSHEDLVLVVGGSGSFFRPYHLDTNDIIVRAIPSRLELLEHNFWIDFVADINQMLRVLPQPSSAARRVREAVEVARDIIAFVEAFNEKHAKDGFAVTFGTFSVGGAIAADANDSCFEPFTLENIDTSFALYPQEPFKLAFRVSRLNSPEVPPAKRNKSLDSGSDFPGLSSEENDTVKAETDPRSIDFRYSQIRMEALFAQPERRSLGNYADDSSDDSDSLTPLKKPHKVGGARARALVVFLCTNDTAKRWLMALWQPVYPLFRLRNLPRPELPVRWLLSVIMVLLLIADIGVVFWIMVEYYCVQIRDPTAQDSGCSRTSLWSVLAILPAAIVGSPMLGLIFVTKKSIFYGKLFAVWNVSSIVNQAVAFICGLAFLAYIHDEILLVAVGGVLIKYFEKEVALRCIAQYTSERPFRGWRGLHTTRDWYDAAYTPLVHYES</sequence>
<dbReference type="STRING" id="29920.A0A329SXA3"/>
<dbReference type="Gene3D" id="2.10.50.10">
    <property type="entry name" value="Tumor Necrosis Factor Receptor, subunit A, domain 2"/>
    <property type="match status" value="1"/>
</dbReference>
<evidence type="ECO:0000256" key="1">
    <source>
        <dbReference type="SAM" id="MobiDB-lite"/>
    </source>
</evidence>
<dbReference type="OrthoDB" id="65776at2759"/>
<keyword evidence="2" id="KW-1133">Transmembrane helix</keyword>
<feature type="region of interest" description="Disordered" evidence="1">
    <location>
        <begin position="1518"/>
        <end position="1538"/>
    </location>
</feature>
<comment type="caution">
    <text evidence="5">The sequence shown here is derived from an EMBL/GenBank/DDBJ whole genome shotgun (WGS) entry which is preliminary data.</text>
</comment>
<dbReference type="Proteomes" id="UP000760860">
    <property type="component" value="Unassembled WGS sequence"/>
</dbReference>
<accession>A0A329SXA3</accession>
<reference evidence="5 6" key="1">
    <citation type="submission" date="2018-01" db="EMBL/GenBank/DDBJ databases">
        <title>Draft genome of the strawberry crown rot pathogen Phytophthora cactorum.</title>
        <authorList>
            <person name="Armitage A.D."/>
            <person name="Lysoe E."/>
            <person name="Nellist C.F."/>
            <person name="Harrison R.J."/>
            <person name="Brurberg M.B."/>
        </authorList>
    </citation>
    <scope>NUCLEOTIDE SEQUENCE [LARGE SCALE GENOMIC DNA]</scope>
    <source>
        <strain evidence="5 6">10300</strain>
    </source>
</reference>
<dbReference type="PANTHER" id="PTHR31513:SF2">
    <property type="entry name" value="MRAZ"/>
    <property type="match status" value="1"/>
</dbReference>
<dbReference type="PANTHER" id="PTHR31513">
    <property type="entry name" value="EPHRIN TYPE-B RECEPTOR"/>
    <property type="match status" value="1"/>
</dbReference>
<proteinExistence type="predicted"/>
<dbReference type="EMBL" id="MJFZ01000031">
    <property type="protein sequence ID" value="RAW41374.1"/>
    <property type="molecule type" value="Genomic_DNA"/>
</dbReference>
<feature type="transmembrane region" description="Helical" evidence="2">
    <location>
        <begin position="1630"/>
        <end position="1654"/>
    </location>
</feature>
<evidence type="ECO:0000256" key="2">
    <source>
        <dbReference type="SAM" id="Phobius"/>
    </source>
</evidence>
<evidence type="ECO:0000313" key="5">
    <source>
        <dbReference type="EMBL" id="RAW41374.1"/>
    </source>
</evidence>
<evidence type="ECO:0000259" key="3">
    <source>
        <dbReference type="Pfam" id="PF07699"/>
    </source>
</evidence>
<dbReference type="Proteomes" id="UP000251314">
    <property type="component" value="Unassembled WGS sequence"/>
</dbReference>
<evidence type="ECO:0000313" key="4">
    <source>
        <dbReference type="EMBL" id="KAG3228892.1"/>
    </source>
</evidence>
<dbReference type="InterPro" id="IPR009030">
    <property type="entry name" value="Growth_fac_rcpt_cys_sf"/>
</dbReference>
<reference evidence="4" key="2">
    <citation type="submission" date="2018-05" db="EMBL/GenBank/DDBJ databases">
        <title>Effector identification in a new, highly contiguous assembly of the strawberry crown rot pathogen Phytophthora cactorum.</title>
        <authorList>
            <person name="Armitage A.D."/>
            <person name="Nellist C.F."/>
            <person name="Bates H."/>
            <person name="Vickerstaff R.J."/>
            <person name="Harrison R.J."/>
        </authorList>
    </citation>
    <scope>NUCLEOTIDE SEQUENCE</scope>
    <source>
        <strain evidence="4">P421</strain>
    </source>
</reference>
<evidence type="ECO:0000313" key="6">
    <source>
        <dbReference type="Proteomes" id="UP000251314"/>
    </source>
</evidence>
<dbReference type="SMART" id="SM01411">
    <property type="entry name" value="Ephrin_rec_like"/>
    <property type="match status" value="3"/>
</dbReference>